<evidence type="ECO:0000256" key="5">
    <source>
        <dbReference type="ARBA" id="ARBA00022989"/>
    </source>
</evidence>
<dbReference type="InterPro" id="IPR038869">
    <property type="entry name" value="DLT1"/>
</dbReference>
<dbReference type="AlphaFoldDB" id="A0A9P5P1L9"/>
<comment type="similarity">
    <text evidence="2 7">Belongs to the DLT1 family.</text>
</comment>
<evidence type="ECO:0000313" key="9">
    <source>
        <dbReference type="Proteomes" id="UP000724874"/>
    </source>
</evidence>
<evidence type="ECO:0000256" key="4">
    <source>
        <dbReference type="ARBA" id="ARBA00022692"/>
    </source>
</evidence>
<comment type="subcellular location">
    <subcellularLocation>
        <location evidence="7">Membrane</location>
        <topology evidence="7">Multi-pass membrane protein</topology>
    </subcellularLocation>
</comment>
<keyword evidence="9" id="KW-1185">Reference proteome</keyword>
<sequence>MAVLATASELAYVFLILLTVVATGLSCAAILSQAVRTSPTQSWTDNFNAVMIGASYLIVLVTSFIFCVKRRIAVRQKLQRISKTYRTIGRDDLPNSVHRHVLQEYIRSCLISFESQPKNVHRDGWGRPGSKYSGISFRRTLLDTIPRIDELAHLVIPLHPKLKPHARMLHHFRFLTPLLPRDEDGISPLHYYDSAIQLARHSAQQLTEDEFEIGMNAARQIEKSLNDCRLEMLESESSTQLDHPSGSK</sequence>
<name>A0A9P5P1L9_GYMJU</name>
<dbReference type="PANTHER" id="PTHR40021">
    <property type="entry name" value="DEFECT AT LOW TEMPERATURE PROTEIN 1"/>
    <property type="match status" value="1"/>
</dbReference>
<evidence type="ECO:0000313" key="8">
    <source>
        <dbReference type="EMBL" id="KAF8912842.1"/>
    </source>
</evidence>
<feature type="transmembrane region" description="Helical" evidence="7">
    <location>
        <begin position="12"/>
        <end position="35"/>
    </location>
</feature>
<keyword evidence="6 7" id="KW-0472">Membrane</keyword>
<organism evidence="8 9">
    <name type="scientific">Gymnopilus junonius</name>
    <name type="common">Spectacular rustgill mushroom</name>
    <name type="synonym">Gymnopilus spectabilis subsp. junonius</name>
    <dbReference type="NCBI Taxonomy" id="109634"/>
    <lineage>
        <taxon>Eukaryota</taxon>
        <taxon>Fungi</taxon>
        <taxon>Dikarya</taxon>
        <taxon>Basidiomycota</taxon>
        <taxon>Agaricomycotina</taxon>
        <taxon>Agaricomycetes</taxon>
        <taxon>Agaricomycetidae</taxon>
        <taxon>Agaricales</taxon>
        <taxon>Agaricineae</taxon>
        <taxon>Hymenogastraceae</taxon>
        <taxon>Gymnopilus</taxon>
    </lineage>
</organism>
<evidence type="ECO:0000256" key="7">
    <source>
        <dbReference type="RuleBase" id="RU367100"/>
    </source>
</evidence>
<dbReference type="PANTHER" id="PTHR40021:SF1">
    <property type="entry name" value="DEFECT AT LOW TEMPERATURE PROTEIN 1"/>
    <property type="match status" value="1"/>
</dbReference>
<evidence type="ECO:0000256" key="3">
    <source>
        <dbReference type="ARBA" id="ARBA00021353"/>
    </source>
</evidence>
<dbReference type="GO" id="GO:0016020">
    <property type="term" value="C:membrane"/>
    <property type="evidence" value="ECO:0007669"/>
    <property type="project" value="UniProtKB-SubCell"/>
</dbReference>
<dbReference type="OrthoDB" id="337038at2759"/>
<dbReference type="EMBL" id="JADNYJ010000002">
    <property type="protein sequence ID" value="KAF8912842.1"/>
    <property type="molecule type" value="Genomic_DNA"/>
</dbReference>
<feature type="transmembrane region" description="Helical" evidence="7">
    <location>
        <begin position="47"/>
        <end position="68"/>
    </location>
</feature>
<reference evidence="8" key="1">
    <citation type="submission" date="2020-11" db="EMBL/GenBank/DDBJ databases">
        <authorList>
            <consortium name="DOE Joint Genome Institute"/>
            <person name="Ahrendt S."/>
            <person name="Riley R."/>
            <person name="Andreopoulos W."/>
            <person name="LaButti K."/>
            <person name="Pangilinan J."/>
            <person name="Ruiz-duenas F.J."/>
            <person name="Barrasa J.M."/>
            <person name="Sanchez-Garcia M."/>
            <person name="Camarero S."/>
            <person name="Miyauchi S."/>
            <person name="Serrano A."/>
            <person name="Linde D."/>
            <person name="Babiker R."/>
            <person name="Drula E."/>
            <person name="Ayuso-Fernandez I."/>
            <person name="Pacheco R."/>
            <person name="Padilla G."/>
            <person name="Ferreira P."/>
            <person name="Barriuso J."/>
            <person name="Kellner H."/>
            <person name="Castanera R."/>
            <person name="Alfaro M."/>
            <person name="Ramirez L."/>
            <person name="Pisabarro A.G."/>
            <person name="Kuo A."/>
            <person name="Tritt A."/>
            <person name="Lipzen A."/>
            <person name="He G."/>
            <person name="Yan M."/>
            <person name="Ng V."/>
            <person name="Cullen D."/>
            <person name="Martin F."/>
            <person name="Rosso M.-N."/>
            <person name="Henrissat B."/>
            <person name="Hibbett D."/>
            <person name="Martinez A.T."/>
            <person name="Grigoriev I.V."/>
        </authorList>
    </citation>
    <scope>NUCLEOTIDE SEQUENCE</scope>
    <source>
        <strain evidence="8">AH 44721</strain>
    </source>
</reference>
<protein>
    <recommendedName>
        <fullName evidence="3 7">Defect at low temperature protein 1</fullName>
    </recommendedName>
</protein>
<accession>A0A9P5P1L9</accession>
<keyword evidence="4 7" id="KW-0812">Transmembrane</keyword>
<dbReference type="Proteomes" id="UP000724874">
    <property type="component" value="Unassembled WGS sequence"/>
</dbReference>
<comment type="function">
    <text evidence="1 7">Required for growth under high-pressure and low-temperature conditions.</text>
</comment>
<comment type="caution">
    <text evidence="8">The sequence shown here is derived from an EMBL/GenBank/DDBJ whole genome shotgun (WGS) entry which is preliminary data.</text>
</comment>
<evidence type="ECO:0000256" key="6">
    <source>
        <dbReference type="ARBA" id="ARBA00023136"/>
    </source>
</evidence>
<gene>
    <name evidence="7" type="primary">DLT1</name>
    <name evidence="8" type="ORF">CPB84DRAFT_1833188</name>
</gene>
<evidence type="ECO:0000256" key="2">
    <source>
        <dbReference type="ARBA" id="ARBA00005550"/>
    </source>
</evidence>
<evidence type="ECO:0000256" key="1">
    <source>
        <dbReference type="ARBA" id="ARBA00002489"/>
    </source>
</evidence>
<proteinExistence type="inferred from homology"/>
<keyword evidence="5 7" id="KW-1133">Transmembrane helix</keyword>